<dbReference type="Gene3D" id="1.20.1280.50">
    <property type="match status" value="1"/>
</dbReference>
<evidence type="ECO:0000313" key="2">
    <source>
        <dbReference type="EMBL" id="WNL50541.1"/>
    </source>
</evidence>
<dbReference type="EMBL" id="OR343189">
    <property type="protein sequence ID" value="WNL50541.1"/>
    <property type="molecule type" value="Genomic_DNA"/>
</dbReference>
<dbReference type="InterPro" id="IPR001810">
    <property type="entry name" value="F-box_dom"/>
</dbReference>
<gene>
    <name evidence="2" type="ORF">MarDSR_502</name>
</gene>
<dbReference type="CDD" id="cd09917">
    <property type="entry name" value="F-box_SF"/>
    <property type="match status" value="1"/>
</dbReference>
<dbReference type="Pfam" id="PF12937">
    <property type="entry name" value="F-box-like"/>
    <property type="match status" value="1"/>
</dbReference>
<dbReference type="PROSITE" id="PS50181">
    <property type="entry name" value="FBOX"/>
    <property type="match status" value="1"/>
</dbReference>
<feature type="domain" description="F-box" evidence="1">
    <location>
        <begin position="3"/>
        <end position="55"/>
    </location>
</feature>
<evidence type="ECO:0000259" key="1">
    <source>
        <dbReference type="PROSITE" id="PS50181"/>
    </source>
</evidence>
<dbReference type="SMART" id="SM00256">
    <property type="entry name" value="FBOX"/>
    <property type="match status" value="1"/>
</dbReference>
<organism evidence="2">
    <name type="scientific">Marseillevirus sp</name>
    <dbReference type="NCBI Taxonomy" id="2809551"/>
    <lineage>
        <taxon>Viruses</taxon>
        <taxon>Varidnaviria</taxon>
        <taxon>Bamfordvirae</taxon>
        <taxon>Nucleocytoviricota</taxon>
        <taxon>Megaviricetes</taxon>
        <taxon>Pimascovirales</taxon>
        <taxon>Pimascovirales incertae sedis</taxon>
        <taxon>Marseilleviridae</taxon>
        <taxon>Marseillevirus</taxon>
    </lineage>
</organism>
<accession>A0AA96ETE2</accession>
<reference evidence="2" key="1">
    <citation type="submission" date="2023-07" db="EMBL/GenBank/DDBJ databases">
        <authorList>
            <person name="Xia Y."/>
        </authorList>
    </citation>
    <scope>NUCLEOTIDE SEQUENCE</scope>
    <source>
        <strain evidence="2">E</strain>
    </source>
</reference>
<proteinExistence type="predicted"/>
<sequence length="189" mass="22154">MSTSILTQLPPEIWCQIFDHIEFAELCEVSLTSSSFYEYFCETRNKKCGKVLERFERHCGGLKKCSKFLFLGDLSVKNAKTKEKEDVVCKNCLKKKKTPGKGKFYFAIQPETRQERFTRFVEFIREKICAPGVYESAPLLANYKENVKRFLVLTFGIRWAQKHSKEFLSLCEWSGRNTQFKTILSSRRK</sequence>
<protein>
    <submittedName>
        <fullName evidence="2">F-box containing protein</fullName>
    </submittedName>
</protein>
<name>A0AA96ETE2_9VIRU</name>
<dbReference type="InterPro" id="IPR036047">
    <property type="entry name" value="F-box-like_dom_sf"/>
</dbReference>
<dbReference type="SUPFAM" id="SSF81383">
    <property type="entry name" value="F-box domain"/>
    <property type="match status" value="1"/>
</dbReference>